<name>A0A1Y0D2C1_9GAMM</name>
<proteinExistence type="predicted"/>
<dbReference type="Proteomes" id="UP000243937">
    <property type="component" value="Chromosome"/>
</dbReference>
<dbReference type="EMBL" id="CP021377">
    <property type="protein sequence ID" value="ART81668.1"/>
    <property type="molecule type" value="Genomic_DNA"/>
</dbReference>
<dbReference type="KEGG" id="opf:CBP31_02670"/>
<dbReference type="AlphaFoldDB" id="A0A1Y0D2C1"/>
<keyword evidence="2" id="KW-1185">Reference proteome</keyword>
<organism evidence="1 2">
    <name type="scientific">Oceanisphaera profunda</name>
    <dbReference type="NCBI Taxonomy" id="1416627"/>
    <lineage>
        <taxon>Bacteria</taxon>
        <taxon>Pseudomonadati</taxon>
        <taxon>Pseudomonadota</taxon>
        <taxon>Gammaproteobacteria</taxon>
        <taxon>Aeromonadales</taxon>
        <taxon>Aeromonadaceae</taxon>
        <taxon>Oceanisphaera</taxon>
    </lineage>
</organism>
<evidence type="ECO:0000313" key="2">
    <source>
        <dbReference type="Proteomes" id="UP000243937"/>
    </source>
</evidence>
<gene>
    <name evidence="1" type="ORF">CBP31_02670</name>
</gene>
<reference evidence="1 2" key="1">
    <citation type="journal article" date="2014" name="Int. J. Syst. Evol. Microbiol.">
        <title>Oceanisphaera profunda sp. nov., a marine bacterium isolated from deep-sea sediment, and emended description of the genus Oceanisphaera.</title>
        <authorList>
            <person name="Xu Z."/>
            <person name="Zhang X.Y."/>
            <person name="Su H.N."/>
            <person name="Yu Z.C."/>
            <person name="Liu C."/>
            <person name="Li H."/>
            <person name="Chen X.L."/>
            <person name="Song X.Y."/>
            <person name="Xie B.B."/>
            <person name="Qin Q.L."/>
            <person name="Zhou B.C."/>
            <person name="Shi M."/>
            <person name="Huang Y."/>
            <person name="Zhang Y.Z."/>
        </authorList>
    </citation>
    <scope>NUCLEOTIDE SEQUENCE [LARGE SCALE GENOMIC DNA]</scope>
    <source>
        <strain evidence="1 2">SM1222</strain>
    </source>
</reference>
<dbReference type="RefSeq" id="WP_087034756.1">
    <property type="nucleotide sequence ID" value="NZ_CP021377.1"/>
</dbReference>
<accession>A0A1Y0D2C1</accession>
<dbReference type="OrthoDB" id="5600946at2"/>
<evidence type="ECO:0000313" key="1">
    <source>
        <dbReference type="EMBL" id="ART81668.1"/>
    </source>
</evidence>
<sequence length="195" mass="21397">MAKITQVQLQGIHYYWDGKDILVDDGVGDPWSISGSLLERIELEQIALVDDEYEQETTALFSFDFLAQQWSLVNASLTEDIKLFDEHGQECAWRLLTAVAEHPDAGLLAQILIPTVPANALQTEALQAESELAPLLSAEPESVTRAVTISVEDILQDAESLLVPLNVSALDTLSLNTAAVDDVLNWLAVYSHPDL</sequence>
<protein>
    <submittedName>
        <fullName evidence="1">Uncharacterized protein</fullName>
    </submittedName>
</protein>